<gene>
    <name evidence="4" type="ORF">NF865_02280</name>
</gene>
<dbReference type="InterPro" id="IPR008203">
    <property type="entry name" value="AF2212-like"/>
</dbReference>
<dbReference type="Proteomes" id="UP001055732">
    <property type="component" value="Chromosome"/>
</dbReference>
<evidence type="ECO:0000256" key="2">
    <source>
        <dbReference type="ARBA" id="ARBA00022649"/>
    </source>
</evidence>
<dbReference type="Gene3D" id="4.10.1150.10">
    <property type="entry name" value="AF2212/PG0164-like"/>
    <property type="match status" value="1"/>
</dbReference>
<evidence type="ECO:0000256" key="3">
    <source>
        <dbReference type="RuleBase" id="RU368051"/>
    </source>
</evidence>
<name>A0A9E7SP93_THEAG</name>
<dbReference type="EMBL" id="CP099582">
    <property type="protein sequence ID" value="USS41065.1"/>
    <property type="molecule type" value="Genomic_DNA"/>
</dbReference>
<evidence type="ECO:0000313" key="5">
    <source>
        <dbReference type="Proteomes" id="UP001055732"/>
    </source>
</evidence>
<evidence type="ECO:0000256" key="1">
    <source>
        <dbReference type="ARBA" id="ARBA00006615"/>
    </source>
</evidence>
<dbReference type="SUPFAM" id="SSF141694">
    <property type="entry name" value="AF2212/PG0164-like"/>
    <property type="match status" value="1"/>
</dbReference>
<reference evidence="4" key="1">
    <citation type="journal article" date="1998" name="Int. J. Syst. Bacteriol. 48 Pt">
        <title>Thermococcus guaymasensis sp. nov. and Thermococcus aggregans sp. nov., two novel thermophilic archaea isolated from the Guaymas Basin hydrothermal vent site.</title>
        <authorList>
            <person name="Canganella F."/>
            <person name="Jones W.J."/>
            <person name="Gambacorta A."/>
            <person name="Antranikian G."/>
        </authorList>
    </citation>
    <scope>NUCLEOTIDE SEQUENCE</scope>
    <source>
        <strain evidence="4">TY</strain>
    </source>
</reference>
<dbReference type="RefSeq" id="WP_253305006.1">
    <property type="nucleotide sequence ID" value="NZ_CP099582.1"/>
</dbReference>
<protein>
    <recommendedName>
        <fullName evidence="3">Antitoxin</fullName>
    </recommendedName>
</protein>
<sequence length="61" mass="7328">MEEIEVVYKDGVFKPLKQIKLKEGTRGIVIIRLPKRISEIAKKYRIKVKEDALREFLEERR</sequence>
<proteinExistence type="inferred from homology"/>
<keyword evidence="5" id="KW-1185">Reference proteome</keyword>
<accession>A0A9E7SP93</accession>
<comment type="similarity">
    <text evidence="1 3">Belongs to the UPF0165 family.</text>
</comment>
<keyword evidence="2 3" id="KW-1277">Toxin-antitoxin system</keyword>
<evidence type="ECO:0000313" key="4">
    <source>
        <dbReference type="EMBL" id="USS41065.1"/>
    </source>
</evidence>
<dbReference type="KEGG" id="tagg:NF865_02280"/>
<dbReference type="Pfam" id="PF01954">
    <property type="entry name" value="AF2212-like"/>
    <property type="match status" value="1"/>
</dbReference>
<organism evidence="4 5">
    <name type="scientific">Thermococcus aggregans</name>
    <dbReference type="NCBI Taxonomy" id="110163"/>
    <lineage>
        <taxon>Archaea</taxon>
        <taxon>Methanobacteriati</taxon>
        <taxon>Methanobacteriota</taxon>
        <taxon>Thermococci</taxon>
        <taxon>Thermococcales</taxon>
        <taxon>Thermococcaceae</taxon>
        <taxon>Thermococcus</taxon>
    </lineage>
</organism>
<dbReference type="AlphaFoldDB" id="A0A9E7SP93"/>
<comment type="function">
    <text evidence="3">Antitoxin component of a type II toxin-antitoxin (TA) system.</text>
</comment>
<dbReference type="InterPro" id="IPR024069">
    <property type="entry name" value="AF2212-like_dom_sf"/>
</dbReference>
<reference evidence="4" key="2">
    <citation type="submission" date="2022-06" db="EMBL/GenBank/DDBJ databases">
        <authorList>
            <person name="Park Y.-J."/>
        </authorList>
    </citation>
    <scope>NUCLEOTIDE SEQUENCE</scope>
    <source>
        <strain evidence="4">TY</strain>
    </source>
</reference>